<reference evidence="7" key="1">
    <citation type="journal article" date="2019" name="Int. J. Syst. Evol. Microbiol.">
        <title>The Global Catalogue of Microorganisms (GCM) 10K type strain sequencing project: providing services to taxonomists for standard genome sequencing and annotation.</title>
        <authorList>
            <consortium name="The Broad Institute Genomics Platform"/>
            <consortium name="The Broad Institute Genome Sequencing Center for Infectious Disease"/>
            <person name="Wu L."/>
            <person name="Ma J."/>
        </authorList>
    </citation>
    <scope>NUCLEOTIDE SEQUENCE [LARGE SCALE GENOMIC DNA]</scope>
    <source>
        <strain evidence="7">NBRC 106348</strain>
    </source>
</reference>
<evidence type="ECO:0000256" key="1">
    <source>
        <dbReference type="ARBA" id="ARBA00009437"/>
    </source>
</evidence>
<keyword evidence="3" id="KW-0238">DNA-binding</keyword>
<dbReference type="CDD" id="cd08423">
    <property type="entry name" value="PBP2_LTTR_like_6"/>
    <property type="match status" value="1"/>
</dbReference>
<dbReference type="InterPro" id="IPR005119">
    <property type="entry name" value="LysR_subst-bd"/>
</dbReference>
<accession>A0ABQ6I283</accession>
<dbReference type="Proteomes" id="UP001157091">
    <property type="component" value="Unassembled WGS sequence"/>
</dbReference>
<protein>
    <submittedName>
        <fullName evidence="6">LysR family transcriptional regulator</fullName>
    </submittedName>
</protein>
<evidence type="ECO:0000313" key="6">
    <source>
        <dbReference type="EMBL" id="GMA24038.1"/>
    </source>
</evidence>
<gene>
    <name evidence="6" type="ORF">GCM10025864_17970</name>
</gene>
<dbReference type="SUPFAM" id="SSF53850">
    <property type="entry name" value="Periplasmic binding protein-like II"/>
    <property type="match status" value="1"/>
</dbReference>
<evidence type="ECO:0000313" key="7">
    <source>
        <dbReference type="Proteomes" id="UP001157091"/>
    </source>
</evidence>
<keyword evidence="2" id="KW-0805">Transcription regulation</keyword>
<dbReference type="PANTHER" id="PTHR30346:SF29">
    <property type="entry name" value="LYSR SUBSTRATE-BINDING"/>
    <property type="match status" value="1"/>
</dbReference>
<dbReference type="Pfam" id="PF03466">
    <property type="entry name" value="LysR_substrate"/>
    <property type="match status" value="1"/>
</dbReference>
<dbReference type="InterPro" id="IPR036390">
    <property type="entry name" value="WH_DNA-bd_sf"/>
</dbReference>
<keyword evidence="4" id="KW-0804">Transcription</keyword>
<evidence type="ECO:0000256" key="3">
    <source>
        <dbReference type="ARBA" id="ARBA00023125"/>
    </source>
</evidence>
<dbReference type="Gene3D" id="3.40.190.10">
    <property type="entry name" value="Periplasmic binding protein-like II"/>
    <property type="match status" value="2"/>
</dbReference>
<dbReference type="SUPFAM" id="SSF46785">
    <property type="entry name" value="Winged helix' DNA-binding domain"/>
    <property type="match status" value="1"/>
</dbReference>
<dbReference type="PROSITE" id="PS50931">
    <property type="entry name" value="HTH_LYSR"/>
    <property type="match status" value="1"/>
</dbReference>
<feature type="domain" description="HTH lysR-type" evidence="5">
    <location>
        <begin position="15"/>
        <end position="72"/>
    </location>
</feature>
<keyword evidence="7" id="KW-1185">Reference proteome</keyword>
<evidence type="ECO:0000256" key="4">
    <source>
        <dbReference type="ARBA" id="ARBA00023163"/>
    </source>
</evidence>
<evidence type="ECO:0000256" key="2">
    <source>
        <dbReference type="ARBA" id="ARBA00023015"/>
    </source>
</evidence>
<sequence length="319" mass="32910">MTSIPATGPDDPSALDPRRLLILRAVAQAGSMSAGARALGWTQPAVSQHLQALERSARTPLLLRHSGGVTLTEAGRAAIVHADAIAAHLDAASREVAELAALGAGTVRLAAFPSALAVLVPPALERLAATSGVEVRLVEAEPPEAVELVRSGDVDVALTFGYAESPGVPSDLRGVGLGTDPVDVVLPTTHPAADRGDLRLADLADDDWVAGCVRCREHLVACAATEGFTPRVRHETDDYVVVQQLVARGLAVAALPRTALAAYRHPDVATRTVEGLGARSLHAAHRAGVERVPAVSALLGALRRPARGGTTRTRTGAGA</sequence>
<dbReference type="InterPro" id="IPR036388">
    <property type="entry name" value="WH-like_DNA-bd_sf"/>
</dbReference>
<proteinExistence type="inferred from homology"/>
<dbReference type="PANTHER" id="PTHR30346">
    <property type="entry name" value="TRANSCRIPTIONAL DUAL REGULATOR HCAR-RELATED"/>
    <property type="match status" value="1"/>
</dbReference>
<organism evidence="6 7">
    <name type="scientific">Luteimicrobium album</name>
    <dbReference type="NCBI Taxonomy" id="1054550"/>
    <lineage>
        <taxon>Bacteria</taxon>
        <taxon>Bacillati</taxon>
        <taxon>Actinomycetota</taxon>
        <taxon>Actinomycetes</taxon>
        <taxon>Micrococcales</taxon>
        <taxon>Luteimicrobium</taxon>
    </lineage>
</organism>
<comment type="similarity">
    <text evidence="1">Belongs to the LysR transcriptional regulatory family.</text>
</comment>
<dbReference type="RefSeq" id="WP_284292931.1">
    <property type="nucleotide sequence ID" value="NZ_BSUK01000001.1"/>
</dbReference>
<comment type="caution">
    <text evidence="6">The sequence shown here is derived from an EMBL/GenBank/DDBJ whole genome shotgun (WGS) entry which is preliminary data.</text>
</comment>
<dbReference type="InterPro" id="IPR000847">
    <property type="entry name" value="LysR_HTH_N"/>
</dbReference>
<dbReference type="Pfam" id="PF00126">
    <property type="entry name" value="HTH_1"/>
    <property type="match status" value="1"/>
</dbReference>
<dbReference type="Gene3D" id="1.10.10.10">
    <property type="entry name" value="Winged helix-like DNA-binding domain superfamily/Winged helix DNA-binding domain"/>
    <property type="match status" value="1"/>
</dbReference>
<name>A0ABQ6I283_9MICO</name>
<evidence type="ECO:0000259" key="5">
    <source>
        <dbReference type="PROSITE" id="PS50931"/>
    </source>
</evidence>
<dbReference type="EMBL" id="BSUK01000001">
    <property type="protein sequence ID" value="GMA24038.1"/>
    <property type="molecule type" value="Genomic_DNA"/>
</dbReference>